<organism evidence="1 2">
    <name type="scientific">Steinernema glaseri</name>
    <dbReference type="NCBI Taxonomy" id="37863"/>
    <lineage>
        <taxon>Eukaryota</taxon>
        <taxon>Metazoa</taxon>
        <taxon>Ecdysozoa</taxon>
        <taxon>Nematoda</taxon>
        <taxon>Chromadorea</taxon>
        <taxon>Rhabditida</taxon>
        <taxon>Tylenchina</taxon>
        <taxon>Panagrolaimomorpha</taxon>
        <taxon>Strongyloidoidea</taxon>
        <taxon>Steinernematidae</taxon>
        <taxon>Steinernema</taxon>
    </lineage>
</organism>
<dbReference type="Proteomes" id="UP000095287">
    <property type="component" value="Unplaced"/>
</dbReference>
<keyword evidence="1" id="KW-1185">Reference proteome</keyword>
<evidence type="ECO:0000313" key="1">
    <source>
        <dbReference type="Proteomes" id="UP000095287"/>
    </source>
</evidence>
<name>A0A1I7Y730_9BILA</name>
<protein>
    <submittedName>
        <fullName evidence="2">Secreted protein</fullName>
    </submittedName>
</protein>
<accession>A0A1I7Y730</accession>
<reference evidence="2" key="1">
    <citation type="submission" date="2016-11" db="UniProtKB">
        <authorList>
            <consortium name="WormBaseParasite"/>
        </authorList>
    </citation>
    <scope>IDENTIFICATION</scope>
</reference>
<sequence length="98" mass="11243">MPTVFCVCCYSSSSSTLWTHDKATCMAGDFDSTLQRRYKAVNKDVIKCLWNKYNLKEYRKNIYETTVWNDKCGTNNERNAIQVSDLIGTSSVPWTLPS</sequence>
<dbReference type="AlphaFoldDB" id="A0A1I7Y730"/>
<evidence type="ECO:0000313" key="2">
    <source>
        <dbReference type="WBParaSite" id="L893_g1315.t1"/>
    </source>
</evidence>
<dbReference type="WBParaSite" id="L893_g1315.t1">
    <property type="protein sequence ID" value="L893_g1315.t1"/>
    <property type="gene ID" value="L893_g1315"/>
</dbReference>
<proteinExistence type="predicted"/>